<evidence type="ECO:0000313" key="4">
    <source>
        <dbReference type="EMBL" id="KJF18077.1"/>
    </source>
</evidence>
<dbReference type="Pfam" id="PF11258">
    <property type="entry name" value="DUF3048"/>
    <property type="match status" value="1"/>
</dbReference>
<evidence type="ECO:0000259" key="2">
    <source>
        <dbReference type="Pfam" id="PF11258"/>
    </source>
</evidence>
<organism evidence="4 5">
    <name type="scientific">Acidithrix ferrooxidans</name>
    <dbReference type="NCBI Taxonomy" id="1280514"/>
    <lineage>
        <taxon>Bacteria</taxon>
        <taxon>Bacillati</taxon>
        <taxon>Actinomycetota</taxon>
        <taxon>Acidimicrobiia</taxon>
        <taxon>Acidimicrobiales</taxon>
        <taxon>Acidimicrobiaceae</taxon>
        <taxon>Acidithrix</taxon>
    </lineage>
</organism>
<dbReference type="PROSITE" id="PS51257">
    <property type="entry name" value="PROKAR_LIPOPROTEIN"/>
    <property type="match status" value="1"/>
</dbReference>
<dbReference type="Pfam" id="PF17479">
    <property type="entry name" value="DUF3048_C"/>
    <property type="match status" value="1"/>
</dbReference>
<evidence type="ECO:0000259" key="3">
    <source>
        <dbReference type="Pfam" id="PF17479"/>
    </source>
</evidence>
<dbReference type="AlphaFoldDB" id="A0A0D8HK02"/>
<proteinExistence type="predicted"/>
<protein>
    <submittedName>
        <fullName evidence="4">Putative lipoprotein YerB</fullName>
    </submittedName>
</protein>
<evidence type="ECO:0000256" key="1">
    <source>
        <dbReference type="SAM" id="SignalP"/>
    </source>
</evidence>
<name>A0A0D8HK02_9ACTN</name>
<comment type="caution">
    <text evidence="4">The sequence shown here is derived from an EMBL/GenBank/DDBJ whole genome shotgun (WGS) entry which is preliminary data.</text>
</comment>
<keyword evidence="4" id="KW-0449">Lipoprotein</keyword>
<dbReference type="Gene3D" id="3.50.90.10">
    <property type="entry name" value="YerB-like"/>
    <property type="match status" value="1"/>
</dbReference>
<dbReference type="SUPFAM" id="SSF159774">
    <property type="entry name" value="YerB-like"/>
    <property type="match status" value="1"/>
</dbReference>
<dbReference type="Proteomes" id="UP000032360">
    <property type="component" value="Unassembled WGS sequence"/>
</dbReference>
<dbReference type="InterPro" id="IPR035328">
    <property type="entry name" value="DUF3048_C"/>
</dbReference>
<reference evidence="4 5" key="1">
    <citation type="submission" date="2015-01" db="EMBL/GenBank/DDBJ databases">
        <title>Draft genome of the acidophilic iron oxidizer Acidithrix ferrooxidans strain Py-F3.</title>
        <authorList>
            <person name="Poehlein A."/>
            <person name="Eisen S."/>
            <person name="Schloemann M."/>
            <person name="Johnson B.D."/>
            <person name="Daniel R."/>
            <person name="Muehling M."/>
        </authorList>
    </citation>
    <scope>NUCLEOTIDE SEQUENCE [LARGE SCALE GENOMIC DNA]</scope>
    <source>
        <strain evidence="4 5">Py-F3</strain>
    </source>
</reference>
<dbReference type="STRING" id="1280514.AXFE_09780"/>
<dbReference type="EMBL" id="JXYS01000025">
    <property type="protein sequence ID" value="KJF18077.1"/>
    <property type="molecule type" value="Genomic_DNA"/>
</dbReference>
<keyword evidence="1" id="KW-0732">Signal</keyword>
<feature type="signal peptide" evidence="1">
    <location>
        <begin position="1"/>
        <end position="20"/>
    </location>
</feature>
<gene>
    <name evidence="4" type="primary">yerB</name>
    <name evidence="4" type="ORF">AXFE_09780</name>
</gene>
<feature type="chain" id="PRO_5039244255" evidence="1">
    <location>
        <begin position="21"/>
        <end position="351"/>
    </location>
</feature>
<dbReference type="InterPro" id="IPR023158">
    <property type="entry name" value="YerB-like_sf"/>
</dbReference>
<dbReference type="InterPro" id="IPR021416">
    <property type="entry name" value="DUF3048_N"/>
</dbReference>
<dbReference type="OrthoDB" id="9779102at2"/>
<accession>A0A0D8HK02</accession>
<feature type="domain" description="DUF3048" evidence="2">
    <location>
        <begin position="55"/>
        <end position="197"/>
    </location>
</feature>
<feature type="domain" description="DUF3048" evidence="3">
    <location>
        <begin position="224"/>
        <end position="338"/>
    </location>
</feature>
<keyword evidence="5" id="KW-1185">Reference proteome</keyword>
<evidence type="ECO:0000313" key="5">
    <source>
        <dbReference type="Proteomes" id="UP000032360"/>
    </source>
</evidence>
<sequence length="351" mass="36083">MPKSGSILVGIALTTGMLLAACGSSGSSVASSSTTNAVPTSTTSTTSATIGTFPLTGLPATKADASKLNRPALMVKIDNAPQAWPQSGINQADLVYEEVVEGGITRYMAVFQSQNAPSVGPIRSVRGTDVALAAQTTGLLAYSGGIPTFVSEVRATGIVDVGAMVAGSAYTRDYSRAEPHNLYSSTKALYGAANGRGVPAKPLFQYGSAHLKIPGATIRNKSITIAMSGVTTDTWTYHRSGSDWTKSINGTNVVDTTGAPISATNLIIEFIPYANTGFVDPAGNPVPEGMIVGNGNAEIAIGGYVGAATWAKSSNVSPTNYSYSSGTPVKLRPGRTWVIFAPIGASFTTTQ</sequence>